<evidence type="ECO:0000256" key="1">
    <source>
        <dbReference type="SAM" id="MobiDB-lite"/>
    </source>
</evidence>
<evidence type="ECO:0000313" key="2">
    <source>
        <dbReference type="EMBL" id="WAQ89942.1"/>
    </source>
</evidence>
<feature type="compositionally biased region" description="Basic and acidic residues" evidence="1">
    <location>
        <begin position="12"/>
        <end position="22"/>
    </location>
</feature>
<dbReference type="RefSeq" id="XP_053025497.1">
    <property type="nucleotide sequence ID" value="XM_053161563.1"/>
</dbReference>
<dbReference type="GeneID" id="77802458"/>
<gene>
    <name evidence="2" type="ORF">PtA15_11A634</name>
</gene>
<proteinExistence type="predicted"/>
<feature type="region of interest" description="Disordered" evidence="1">
    <location>
        <begin position="1"/>
        <end position="49"/>
    </location>
</feature>
<organism evidence="2 3">
    <name type="scientific">Puccinia triticina</name>
    <dbReference type="NCBI Taxonomy" id="208348"/>
    <lineage>
        <taxon>Eukaryota</taxon>
        <taxon>Fungi</taxon>
        <taxon>Dikarya</taxon>
        <taxon>Basidiomycota</taxon>
        <taxon>Pucciniomycotina</taxon>
        <taxon>Pucciniomycetes</taxon>
        <taxon>Pucciniales</taxon>
        <taxon>Pucciniaceae</taxon>
        <taxon>Puccinia</taxon>
    </lineage>
</organism>
<accession>A0ABY7D106</accession>
<evidence type="ECO:0000313" key="3">
    <source>
        <dbReference type="Proteomes" id="UP001164743"/>
    </source>
</evidence>
<name>A0ABY7D106_9BASI</name>
<dbReference type="Proteomes" id="UP001164743">
    <property type="component" value="Chromosome 11A"/>
</dbReference>
<feature type="compositionally biased region" description="Basic residues" evidence="1">
    <location>
        <begin position="273"/>
        <end position="288"/>
    </location>
</feature>
<sequence length="333" mass="36646">MSSAQAPQQDPHPQESDIEPNKISRLAVNTSNNVNTIDNPAPEEESNKRLTTLPDNVMIEMAEMELDALREQEALYATVKRLPTYLKAEMNQLAAAHKIQGMLIVASAWSSGNLFVQVGTELGQNFLGMLMAGSNPLAKFHTYVAGMAAVEEISTGGDPAATEGKSDKRKANVIEETHKEDDPAQVPPKYCLTPLRNNKKLISNQLAKVQLKVKQNPTQFQAKELWQPVNTMLINPLQRIIQAFGKGWILFEYKPEGVDNTLKSNSENPPPPKKSRLKSSRKKTRGGKSRQSLEDESSASDSGSESNDDNITGLLDSGEDNNEGDNSNDEFNE</sequence>
<keyword evidence="3" id="KW-1185">Reference proteome</keyword>
<feature type="region of interest" description="Disordered" evidence="1">
    <location>
        <begin position="260"/>
        <end position="333"/>
    </location>
</feature>
<feature type="compositionally biased region" description="Polar residues" evidence="1">
    <location>
        <begin position="27"/>
        <end position="38"/>
    </location>
</feature>
<protein>
    <submittedName>
        <fullName evidence="2">Uncharacterized protein</fullName>
    </submittedName>
</protein>
<reference evidence="2" key="1">
    <citation type="submission" date="2022-10" db="EMBL/GenBank/DDBJ databases">
        <title>Puccinia triticina Genome sequencing and assembly.</title>
        <authorList>
            <person name="Li C."/>
        </authorList>
    </citation>
    <scope>NUCLEOTIDE SEQUENCE</scope>
    <source>
        <strain evidence="2">Pt15</strain>
    </source>
</reference>
<feature type="compositionally biased region" description="Acidic residues" evidence="1">
    <location>
        <begin position="317"/>
        <end position="333"/>
    </location>
</feature>
<dbReference type="EMBL" id="CP110431">
    <property type="protein sequence ID" value="WAQ89942.1"/>
    <property type="molecule type" value="Genomic_DNA"/>
</dbReference>